<dbReference type="RefSeq" id="WP_119525804.1">
    <property type="nucleotide sequence ID" value="NZ_NRHC01000146.1"/>
</dbReference>
<evidence type="ECO:0000313" key="4">
    <source>
        <dbReference type="EMBL" id="RIY31060.1"/>
    </source>
</evidence>
<dbReference type="GO" id="GO:0046872">
    <property type="term" value="F:metal ion binding"/>
    <property type="evidence" value="ECO:0007669"/>
    <property type="project" value="UniProtKB-KW"/>
</dbReference>
<dbReference type="InterPro" id="IPR026037">
    <property type="entry name" value="PgpA"/>
</dbReference>
<keyword evidence="1" id="KW-0460">Magnesium</keyword>
<protein>
    <recommendedName>
        <fullName evidence="1">Phosphatidylglycerophosphatase A</fullName>
        <ecNumber evidence="1">3.1.3.27</ecNumber>
    </recommendedName>
    <alternativeName>
        <fullName evidence="1">Phosphatidylglycerolphosphate phosphatase A</fullName>
    </alternativeName>
</protein>
<reference evidence="4 5" key="1">
    <citation type="submission" date="2017-08" db="EMBL/GenBank/DDBJ databases">
        <title>Reclassification of Bisgaard taxon 37 and 44.</title>
        <authorList>
            <person name="Christensen H."/>
        </authorList>
    </citation>
    <scope>NUCLEOTIDE SEQUENCE [LARGE SCALE GENOMIC DNA]</scope>
    <source>
        <strain evidence="4 5">B96_3</strain>
    </source>
</reference>
<dbReference type="GO" id="GO:0005886">
    <property type="term" value="C:plasma membrane"/>
    <property type="evidence" value="ECO:0007669"/>
    <property type="project" value="UniProtKB-SubCell"/>
</dbReference>
<evidence type="ECO:0000259" key="3">
    <source>
        <dbReference type="Pfam" id="PF04608"/>
    </source>
</evidence>
<gene>
    <name evidence="4" type="ORF">CKF54_07895</name>
</gene>
<dbReference type="GO" id="GO:0006655">
    <property type="term" value="P:phosphatidylglycerol biosynthetic process"/>
    <property type="evidence" value="ECO:0007669"/>
    <property type="project" value="UniProtKB-UniPathway"/>
</dbReference>
<comment type="catalytic activity">
    <reaction evidence="1">
        <text>a 1,2-diacyl-sn-glycero-3-phospho-(1'-sn-glycero-3'-phosphate) + H2O = a 1,2-diacyl-sn-glycero-3-phospho-(1'-sn-glycerol) + phosphate</text>
        <dbReference type="Rhea" id="RHEA:33751"/>
        <dbReference type="ChEBI" id="CHEBI:15377"/>
        <dbReference type="ChEBI" id="CHEBI:43474"/>
        <dbReference type="ChEBI" id="CHEBI:60110"/>
        <dbReference type="ChEBI" id="CHEBI:64716"/>
        <dbReference type="EC" id="3.1.3.27"/>
    </reaction>
</comment>
<dbReference type="Proteomes" id="UP000265691">
    <property type="component" value="Unassembled WGS sequence"/>
</dbReference>
<feature type="transmembrane region" description="Helical" evidence="2">
    <location>
        <begin position="58"/>
        <end position="76"/>
    </location>
</feature>
<evidence type="ECO:0000256" key="2">
    <source>
        <dbReference type="SAM" id="Phobius"/>
    </source>
</evidence>
<dbReference type="CDD" id="cd06971">
    <property type="entry name" value="PgpA"/>
    <property type="match status" value="1"/>
</dbReference>
<dbReference type="PANTHER" id="PTHR36305">
    <property type="entry name" value="PHOSPHATIDYLGLYCEROPHOSPHATASE A"/>
    <property type="match status" value="1"/>
</dbReference>
<feature type="transmembrane region" description="Helical" evidence="2">
    <location>
        <begin position="154"/>
        <end position="176"/>
    </location>
</feature>
<dbReference type="EC" id="3.1.3.27" evidence="1"/>
<feature type="transmembrane region" description="Helical" evidence="2">
    <location>
        <begin position="88"/>
        <end position="108"/>
    </location>
</feature>
<proteinExistence type="predicted"/>
<dbReference type="AlphaFoldDB" id="A0A3A1Y0T6"/>
<feature type="domain" description="YutG/PgpA" evidence="3">
    <location>
        <begin position="19"/>
        <end position="172"/>
    </location>
</feature>
<keyword evidence="1" id="KW-0997">Cell inner membrane</keyword>
<comment type="pathway">
    <text evidence="1">Phospholipid metabolism; phosphatidylglycerol biosynthesis; phosphatidylglycerol from CDP-diacylglycerol: step 2/2.</text>
</comment>
<sequence length="190" mass="21648">MFRFSLFKEYDTLGKIYLFIATFAMSGLLKPAPGTWGSIAAAIVSWALVHYFEPALWNNQLLWAVVLFFVGWFVSWELKKRDGRVDPGYIVIDEAAAIFLVNYVLYAFVAGDYIWVQMDWVVSLIGLLLFRIFDITKPGVIGWFDTRFKTTFALMFDDILAGLVAAFVGFVLFFAIRFMGWDVALADLVS</sequence>
<keyword evidence="1" id="KW-0442">Lipid degradation</keyword>
<name>A0A3A1Y0T6_9GAMM</name>
<dbReference type="Pfam" id="PF04608">
    <property type="entry name" value="PgpA"/>
    <property type="match status" value="1"/>
</dbReference>
<keyword evidence="1" id="KW-0595">Phospholipid degradation</keyword>
<dbReference type="InterPro" id="IPR036681">
    <property type="entry name" value="PgpA-like_sf"/>
</dbReference>
<dbReference type="UniPathway" id="UPA00084">
    <property type="reaction ID" value="UER00504"/>
</dbReference>
<dbReference type="InterPro" id="IPR007686">
    <property type="entry name" value="YutG/PgpA"/>
</dbReference>
<dbReference type="EMBL" id="NRHC01000146">
    <property type="protein sequence ID" value="RIY31060.1"/>
    <property type="molecule type" value="Genomic_DNA"/>
</dbReference>
<evidence type="ECO:0000256" key="1">
    <source>
        <dbReference type="PIRNR" id="PIRNR006162"/>
    </source>
</evidence>
<dbReference type="PANTHER" id="PTHR36305:SF1">
    <property type="entry name" value="PHOSPHATIDYLGLYCEROPHOSPHATASE A"/>
    <property type="match status" value="1"/>
</dbReference>
<evidence type="ECO:0000313" key="5">
    <source>
        <dbReference type="Proteomes" id="UP000265691"/>
    </source>
</evidence>
<dbReference type="SUPFAM" id="SSF101307">
    <property type="entry name" value="YutG-like"/>
    <property type="match status" value="1"/>
</dbReference>
<keyword evidence="1" id="KW-1003">Cell membrane</keyword>
<keyword evidence="1" id="KW-0479">Metal-binding</keyword>
<dbReference type="GO" id="GO:0008962">
    <property type="term" value="F:phosphatidylglycerophosphatase activity"/>
    <property type="evidence" value="ECO:0007669"/>
    <property type="project" value="UniProtKB-EC"/>
</dbReference>
<comment type="cofactor">
    <cofactor evidence="1">
        <name>Mg(2+)</name>
        <dbReference type="ChEBI" id="CHEBI:18420"/>
    </cofactor>
</comment>
<feature type="transmembrane region" description="Helical" evidence="2">
    <location>
        <begin position="12"/>
        <end position="29"/>
    </location>
</feature>
<dbReference type="PIRSF" id="PIRSF006162">
    <property type="entry name" value="PgpA"/>
    <property type="match status" value="1"/>
</dbReference>
<keyword evidence="1" id="KW-0378">Hydrolase</keyword>
<keyword evidence="5" id="KW-1185">Reference proteome</keyword>
<accession>A0A3A1Y0T6</accession>
<dbReference type="GO" id="GO:0009395">
    <property type="term" value="P:phospholipid catabolic process"/>
    <property type="evidence" value="ECO:0007669"/>
    <property type="project" value="UniProtKB-KW"/>
</dbReference>
<keyword evidence="1 2" id="KW-0472">Membrane</keyword>
<comment type="caution">
    <text evidence="4">The sequence shown here is derived from an EMBL/GenBank/DDBJ whole genome shotgun (WGS) entry which is preliminary data.</text>
</comment>
<keyword evidence="1" id="KW-1208">Phospholipid metabolism</keyword>
<organism evidence="4 5">
    <name type="scientific">Psittacicella hinzii</name>
    <dbReference type="NCBI Taxonomy" id="2028575"/>
    <lineage>
        <taxon>Bacteria</taxon>
        <taxon>Pseudomonadati</taxon>
        <taxon>Pseudomonadota</taxon>
        <taxon>Gammaproteobacteria</taxon>
        <taxon>Pasteurellales</taxon>
        <taxon>Psittacicellaceae</taxon>
        <taxon>Psittacicella</taxon>
    </lineage>
</organism>
<comment type="function">
    <text evidence="1">Lipid phosphatase which dephosphorylates phosphatidylglycerophosphate (PGP) to phosphatidylglycerol (PG).</text>
</comment>
<comment type="subcellular location">
    <subcellularLocation>
        <location evidence="1">Cell inner membrane</location>
        <topology evidence="1">Multi-pass membrane protein</topology>
    </subcellularLocation>
</comment>
<feature type="transmembrane region" description="Helical" evidence="2">
    <location>
        <begin position="114"/>
        <end position="133"/>
    </location>
</feature>
<keyword evidence="1 2" id="KW-0812">Transmembrane</keyword>
<keyword evidence="1" id="KW-0443">Lipid metabolism</keyword>
<dbReference type="OrthoDB" id="9804091at2"/>
<keyword evidence="2" id="KW-1133">Transmembrane helix</keyword>